<dbReference type="EMBL" id="JAAABJ010000509">
    <property type="protein sequence ID" value="NAW51164.1"/>
    <property type="molecule type" value="Genomic_DNA"/>
</dbReference>
<gene>
    <name evidence="1" type="ORF">GNY06_07165</name>
</gene>
<evidence type="ECO:0000313" key="2">
    <source>
        <dbReference type="Proteomes" id="UP000553459"/>
    </source>
</evidence>
<dbReference type="Proteomes" id="UP000553459">
    <property type="component" value="Unassembled WGS sequence"/>
</dbReference>
<name>A0A845PTM6_9FLAO</name>
<evidence type="ECO:0000313" key="1">
    <source>
        <dbReference type="EMBL" id="NAW51164.1"/>
    </source>
</evidence>
<keyword evidence="2" id="KW-1185">Reference proteome</keyword>
<comment type="caution">
    <text evidence="1">The sequence shown here is derived from an EMBL/GenBank/DDBJ whole genome shotgun (WGS) entry which is preliminary data.</text>
</comment>
<dbReference type="AlphaFoldDB" id="A0A845PTM6"/>
<dbReference type="RefSeq" id="WP_166519449.1">
    <property type="nucleotide sequence ID" value="NZ_JAAABJ010000509.1"/>
</dbReference>
<proteinExistence type="predicted"/>
<accession>A0A845PTM6</accession>
<reference evidence="1 2" key="1">
    <citation type="submission" date="2019-11" db="EMBL/GenBank/DDBJ databases">
        <title>Characterization of Elizabethkingia argenteiflava sp. nov., isolated from inner surface of Soybean Pods.</title>
        <authorList>
            <person name="Mo S."/>
        </authorList>
    </citation>
    <scope>NUCLEOTIDE SEQUENCE [LARGE SCALE GENOMIC DNA]</scope>
    <source>
        <strain evidence="1 2">YB22</strain>
    </source>
</reference>
<protein>
    <submittedName>
        <fullName evidence="1">Uncharacterized protein</fullName>
    </submittedName>
</protein>
<organism evidence="1 2">
    <name type="scientific">Elizabethkingia argenteiflava</name>
    <dbReference type="NCBI Taxonomy" id="2681556"/>
    <lineage>
        <taxon>Bacteria</taxon>
        <taxon>Pseudomonadati</taxon>
        <taxon>Bacteroidota</taxon>
        <taxon>Flavobacteriia</taxon>
        <taxon>Flavobacteriales</taxon>
        <taxon>Weeksellaceae</taxon>
        <taxon>Elizabethkingia</taxon>
    </lineage>
</organism>
<sequence>MPEIFFGQLAPGISFADTRETNILPLHYRREIRAEFKARNAVGAPGEGFYYGMLTLAPWIDNSGDKNHQLNFNNGGIFYRTGFHKGPWEAWRSLVLTNTKGQVGIQTTTPAAPLDIQGKIRFDYKAPVYGVAISANHSNTGGWARGYYFFDENTSASLEGLDQKTYWKGFL</sequence>